<evidence type="ECO:0000313" key="1">
    <source>
        <dbReference type="Ensembl" id="ENSCSEP00000011884.1"/>
    </source>
</evidence>
<reference evidence="1" key="2">
    <citation type="submission" date="2025-08" db="UniProtKB">
        <authorList>
            <consortium name="Ensembl"/>
        </authorList>
    </citation>
    <scope>IDENTIFICATION</scope>
</reference>
<name>A0A3P8VCG0_CYNSE</name>
<sequence length="90" mass="10048">LDFQVYLEQVGVFLLDVTGVQVVPDTHYCLVTISTVITRPKWLLSFGENSQGSDTQIKRNIKSTFLSNFLSRLDSLEGPDSDHGPPVDDH</sequence>
<keyword evidence="2" id="KW-1185">Reference proteome</keyword>
<protein>
    <submittedName>
        <fullName evidence="1">Uncharacterized protein</fullName>
    </submittedName>
</protein>
<accession>A0A3P8VCG0</accession>
<organism evidence="1 2">
    <name type="scientific">Cynoglossus semilaevis</name>
    <name type="common">Tongue sole</name>
    <dbReference type="NCBI Taxonomy" id="244447"/>
    <lineage>
        <taxon>Eukaryota</taxon>
        <taxon>Metazoa</taxon>
        <taxon>Chordata</taxon>
        <taxon>Craniata</taxon>
        <taxon>Vertebrata</taxon>
        <taxon>Euteleostomi</taxon>
        <taxon>Actinopterygii</taxon>
        <taxon>Neopterygii</taxon>
        <taxon>Teleostei</taxon>
        <taxon>Neoteleostei</taxon>
        <taxon>Acanthomorphata</taxon>
        <taxon>Carangaria</taxon>
        <taxon>Pleuronectiformes</taxon>
        <taxon>Pleuronectoidei</taxon>
        <taxon>Cynoglossidae</taxon>
        <taxon>Cynoglossinae</taxon>
        <taxon>Cynoglossus</taxon>
    </lineage>
</organism>
<reference evidence="1" key="3">
    <citation type="submission" date="2025-09" db="UniProtKB">
        <authorList>
            <consortium name="Ensembl"/>
        </authorList>
    </citation>
    <scope>IDENTIFICATION</scope>
</reference>
<dbReference type="InParanoid" id="A0A3P8VCG0"/>
<evidence type="ECO:0000313" key="2">
    <source>
        <dbReference type="Proteomes" id="UP000265120"/>
    </source>
</evidence>
<dbReference type="AlphaFoldDB" id="A0A3P8VCG0"/>
<dbReference type="Proteomes" id="UP000265120">
    <property type="component" value="Chromosome Z"/>
</dbReference>
<proteinExistence type="predicted"/>
<reference evidence="1 2" key="1">
    <citation type="journal article" date="2014" name="Nat. Genet.">
        <title>Whole-genome sequence of a flatfish provides insights into ZW sex chromosome evolution and adaptation to a benthic lifestyle.</title>
        <authorList>
            <person name="Chen S."/>
            <person name="Zhang G."/>
            <person name="Shao C."/>
            <person name="Huang Q."/>
            <person name="Liu G."/>
            <person name="Zhang P."/>
            <person name="Song W."/>
            <person name="An N."/>
            <person name="Chalopin D."/>
            <person name="Volff J.N."/>
            <person name="Hong Y."/>
            <person name="Li Q."/>
            <person name="Sha Z."/>
            <person name="Zhou H."/>
            <person name="Xie M."/>
            <person name="Yu Q."/>
            <person name="Liu Y."/>
            <person name="Xiang H."/>
            <person name="Wang N."/>
            <person name="Wu K."/>
            <person name="Yang C."/>
            <person name="Zhou Q."/>
            <person name="Liao X."/>
            <person name="Yang L."/>
            <person name="Hu Q."/>
            <person name="Zhang J."/>
            <person name="Meng L."/>
            <person name="Jin L."/>
            <person name="Tian Y."/>
            <person name="Lian J."/>
            <person name="Yang J."/>
            <person name="Miao G."/>
            <person name="Liu S."/>
            <person name="Liang Z."/>
            <person name="Yan F."/>
            <person name="Li Y."/>
            <person name="Sun B."/>
            <person name="Zhang H."/>
            <person name="Zhang J."/>
            <person name="Zhu Y."/>
            <person name="Du M."/>
            <person name="Zhao Y."/>
            <person name="Schartl M."/>
            <person name="Tang Q."/>
            <person name="Wang J."/>
        </authorList>
    </citation>
    <scope>NUCLEOTIDE SEQUENCE</scope>
</reference>
<dbReference type="Ensembl" id="ENSCSET00000012025.1">
    <property type="protein sequence ID" value="ENSCSEP00000011884.1"/>
    <property type="gene ID" value="ENSCSEG00000007666.1"/>
</dbReference>